<dbReference type="EMBL" id="CAKOGP040000001">
    <property type="protein sequence ID" value="CAJ1900870.1"/>
    <property type="molecule type" value="Genomic_DNA"/>
</dbReference>
<feature type="signal peptide" evidence="3">
    <location>
        <begin position="1"/>
        <end position="21"/>
    </location>
</feature>
<dbReference type="Gene3D" id="3.90.70.10">
    <property type="entry name" value="Cysteine proteinases"/>
    <property type="match status" value="1"/>
</dbReference>
<dbReference type="InterPro" id="IPR038765">
    <property type="entry name" value="Papain-like_cys_pep_sf"/>
</dbReference>
<sequence>MFLSRALLSTLAATLIAASSAERYNEIKIRDDAIHNSELKSPLPHSYIELGSLPDSFSWADVDGSSYLTHSLNQHVPQYCGSCWAHGSISSLADRIKIARGAQGDDINLSIQFVLNCGSETAGSCHGGYHTSTYEFIKSTGYIPYDTCQPYIACSKESTDGFCSHVDTTCSAGGTCKTCDTFAGMGGACTEIDYFPNATVAEYGLIDFDEDNIEGTCHKIMAEIFARGPVAATINAEPIVKYAGGVYTETGHPTETNHIVAIVGWGACPKTGKKYWIVRNSWGQYWGEMGYMRLEMGKNLLGIEGEIAWATPGSFTVMNFPCYENGENCVKQQEYLDPSMDIVSMQRRLKAHNDAERKNIRG</sequence>
<dbReference type="PROSITE" id="PS00640">
    <property type="entry name" value="THIOL_PROTEASE_ASN"/>
    <property type="match status" value="1"/>
</dbReference>
<dbReference type="GO" id="GO:0008234">
    <property type="term" value="F:cysteine-type peptidase activity"/>
    <property type="evidence" value="ECO:0007669"/>
    <property type="project" value="InterPro"/>
</dbReference>
<evidence type="ECO:0000313" key="5">
    <source>
        <dbReference type="EMBL" id="CAJ1900870.1"/>
    </source>
</evidence>
<dbReference type="FunFam" id="3.90.70.10:FF:000117">
    <property type="entry name" value="Probable papain cysteine protease"/>
    <property type="match status" value="1"/>
</dbReference>
<evidence type="ECO:0000259" key="4">
    <source>
        <dbReference type="SMART" id="SM00645"/>
    </source>
</evidence>
<name>A0AAD2FF32_9STRA</name>
<dbReference type="Proteomes" id="UP001295423">
    <property type="component" value="Unassembled WGS sequence"/>
</dbReference>
<protein>
    <recommendedName>
        <fullName evidence="4">Peptidase C1A papain C-terminal domain-containing protein</fullName>
    </recommendedName>
</protein>
<dbReference type="InterPro" id="IPR013128">
    <property type="entry name" value="Peptidase_C1A"/>
</dbReference>
<comment type="caution">
    <text evidence="5">The sequence shown here is derived from an EMBL/GenBank/DDBJ whole genome shotgun (WGS) entry which is preliminary data.</text>
</comment>
<evidence type="ECO:0000256" key="2">
    <source>
        <dbReference type="ARBA" id="ARBA00023145"/>
    </source>
</evidence>
<dbReference type="SUPFAM" id="SSF54001">
    <property type="entry name" value="Cysteine proteinases"/>
    <property type="match status" value="1"/>
</dbReference>
<accession>A0AAD2FF32</accession>
<evidence type="ECO:0000256" key="1">
    <source>
        <dbReference type="ARBA" id="ARBA00008455"/>
    </source>
</evidence>
<feature type="chain" id="PRO_5042265829" description="Peptidase C1A papain C-terminal domain-containing protein" evidence="3">
    <location>
        <begin position="22"/>
        <end position="362"/>
    </location>
</feature>
<keyword evidence="6" id="KW-1185">Reference proteome</keyword>
<proteinExistence type="inferred from homology"/>
<organism evidence="5 6">
    <name type="scientific">Cylindrotheca closterium</name>
    <dbReference type="NCBI Taxonomy" id="2856"/>
    <lineage>
        <taxon>Eukaryota</taxon>
        <taxon>Sar</taxon>
        <taxon>Stramenopiles</taxon>
        <taxon>Ochrophyta</taxon>
        <taxon>Bacillariophyta</taxon>
        <taxon>Bacillariophyceae</taxon>
        <taxon>Bacillariophycidae</taxon>
        <taxon>Bacillariales</taxon>
        <taxon>Bacillariaceae</taxon>
        <taxon>Cylindrotheca</taxon>
    </lineage>
</organism>
<dbReference type="SMART" id="SM00645">
    <property type="entry name" value="Pept_C1"/>
    <property type="match status" value="1"/>
</dbReference>
<dbReference type="InterPro" id="IPR000668">
    <property type="entry name" value="Peptidase_C1A_C"/>
</dbReference>
<dbReference type="InterPro" id="IPR025661">
    <property type="entry name" value="Pept_asp_AS"/>
</dbReference>
<feature type="domain" description="Peptidase C1A papain C-terminal" evidence="4">
    <location>
        <begin position="53"/>
        <end position="311"/>
    </location>
</feature>
<gene>
    <name evidence="5" type="ORF">CYCCA115_LOCUS314</name>
</gene>
<dbReference type="Pfam" id="PF00112">
    <property type="entry name" value="Peptidase_C1"/>
    <property type="match status" value="1"/>
</dbReference>
<evidence type="ECO:0000313" key="6">
    <source>
        <dbReference type="Proteomes" id="UP001295423"/>
    </source>
</evidence>
<evidence type="ECO:0000256" key="3">
    <source>
        <dbReference type="SAM" id="SignalP"/>
    </source>
</evidence>
<dbReference type="AlphaFoldDB" id="A0AAD2FF32"/>
<dbReference type="PANTHER" id="PTHR12411">
    <property type="entry name" value="CYSTEINE PROTEASE FAMILY C1-RELATED"/>
    <property type="match status" value="1"/>
</dbReference>
<reference evidence="5" key="1">
    <citation type="submission" date="2023-08" db="EMBL/GenBank/DDBJ databases">
        <authorList>
            <person name="Audoor S."/>
            <person name="Bilcke G."/>
        </authorList>
    </citation>
    <scope>NUCLEOTIDE SEQUENCE</scope>
</reference>
<comment type="similarity">
    <text evidence="1">Belongs to the peptidase C1 family.</text>
</comment>
<dbReference type="PRINTS" id="PR00705">
    <property type="entry name" value="PAPAIN"/>
</dbReference>
<keyword evidence="2" id="KW-0865">Zymogen</keyword>
<dbReference type="GO" id="GO:0006508">
    <property type="term" value="P:proteolysis"/>
    <property type="evidence" value="ECO:0007669"/>
    <property type="project" value="InterPro"/>
</dbReference>
<keyword evidence="3" id="KW-0732">Signal</keyword>